<comment type="caution">
    <text evidence="3">The sequence shown here is derived from an EMBL/GenBank/DDBJ whole genome shotgun (WGS) entry which is preliminary data.</text>
</comment>
<sequence>MFYVYLLKSLKNKSLYIGFALDLRARIIKHNQGLVRSTKNIRPVELIYYEAYKHKSDALTREKRLKQFAKGYASLKGRLKNSLML</sequence>
<organism evidence="3 4">
    <name type="scientific">Candidatus Azambacteria bacterium RIFCSPLOWO2_01_FULL_37_9</name>
    <dbReference type="NCBI Taxonomy" id="1797297"/>
    <lineage>
        <taxon>Bacteria</taxon>
        <taxon>Candidatus Azamiibacteriota</taxon>
    </lineage>
</organism>
<comment type="similarity">
    <text evidence="1">Belongs to the UPF0213 family.</text>
</comment>
<dbReference type="InterPro" id="IPR035901">
    <property type="entry name" value="GIY-YIG_endonuc_sf"/>
</dbReference>
<evidence type="ECO:0000256" key="1">
    <source>
        <dbReference type="ARBA" id="ARBA00007435"/>
    </source>
</evidence>
<dbReference type="InterPro" id="IPR050190">
    <property type="entry name" value="UPF0213_domain"/>
</dbReference>
<dbReference type="PROSITE" id="PS50164">
    <property type="entry name" value="GIY_YIG"/>
    <property type="match status" value="1"/>
</dbReference>
<accession>A0A1F5C6G9</accession>
<feature type="domain" description="GIY-YIG" evidence="2">
    <location>
        <begin position="1"/>
        <end position="78"/>
    </location>
</feature>
<evidence type="ECO:0000313" key="3">
    <source>
        <dbReference type="EMBL" id="OGD38470.1"/>
    </source>
</evidence>
<dbReference type="EMBL" id="MEYQ01000043">
    <property type="protein sequence ID" value="OGD38470.1"/>
    <property type="molecule type" value="Genomic_DNA"/>
</dbReference>
<dbReference type="InterPro" id="IPR000305">
    <property type="entry name" value="GIY-YIG_endonuc"/>
</dbReference>
<gene>
    <name evidence="3" type="ORF">A2907_02785</name>
</gene>
<proteinExistence type="inferred from homology"/>
<dbReference type="Pfam" id="PF01541">
    <property type="entry name" value="GIY-YIG"/>
    <property type="match status" value="1"/>
</dbReference>
<dbReference type="PANTHER" id="PTHR34477:SF5">
    <property type="entry name" value="BSL5627 PROTEIN"/>
    <property type="match status" value="1"/>
</dbReference>
<dbReference type="Gene3D" id="3.40.1440.10">
    <property type="entry name" value="GIY-YIG endonuclease"/>
    <property type="match status" value="1"/>
</dbReference>
<name>A0A1F5C6G9_9BACT</name>
<evidence type="ECO:0000259" key="2">
    <source>
        <dbReference type="PROSITE" id="PS50164"/>
    </source>
</evidence>
<dbReference type="PANTHER" id="PTHR34477">
    <property type="entry name" value="UPF0213 PROTEIN YHBQ"/>
    <property type="match status" value="1"/>
</dbReference>
<dbReference type="Proteomes" id="UP000177947">
    <property type="component" value="Unassembled WGS sequence"/>
</dbReference>
<protein>
    <recommendedName>
        <fullName evidence="2">GIY-YIG domain-containing protein</fullName>
    </recommendedName>
</protein>
<reference evidence="3 4" key="1">
    <citation type="journal article" date="2016" name="Nat. Commun.">
        <title>Thousands of microbial genomes shed light on interconnected biogeochemical processes in an aquifer system.</title>
        <authorList>
            <person name="Anantharaman K."/>
            <person name="Brown C.T."/>
            <person name="Hug L.A."/>
            <person name="Sharon I."/>
            <person name="Castelle C.J."/>
            <person name="Probst A.J."/>
            <person name="Thomas B.C."/>
            <person name="Singh A."/>
            <person name="Wilkins M.J."/>
            <person name="Karaoz U."/>
            <person name="Brodie E.L."/>
            <person name="Williams K.H."/>
            <person name="Hubbard S.S."/>
            <person name="Banfield J.F."/>
        </authorList>
    </citation>
    <scope>NUCLEOTIDE SEQUENCE [LARGE SCALE GENOMIC DNA]</scope>
</reference>
<evidence type="ECO:0000313" key="4">
    <source>
        <dbReference type="Proteomes" id="UP000177947"/>
    </source>
</evidence>
<dbReference type="SUPFAM" id="SSF82771">
    <property type="entry name" value="GIY-YIG endonuclease"/>
    <property type="match status" value="1"/>
</dbReference>
<dbReference type="AlphaFoldDB" id="A0A1F5C6G9"/>